<feature type="transmembrane region" description="Helical" evidence="7">
    <location>
        <begin position="209"/>
        <end position="229"/>
    </location>
</feature>
<organism evidence="9 10">
    <name type="scientific">Humicola insolens</name>
    <name type="common">Soft-rot fungus</name>
    <dbReference type="NCBI Taxonomy" id="85995"/>
    <lineage>
        <taxon>Eukaryota</taxon>
        <taxon>Fungi</taxon>
        <taxon>Dikarya</taxon>
        <taxon>Ascomycota</taxon>
        <taxon>Pezizomycotina</taxon>
        <taxon>Sordariomycetes</taxon>
        <taxon>Sordariomycetidae</taxon>
        <taxon>Sordariales</taxon>
        <taxon>Chaetomiaceae</taxon>
        <taxon>Mycothermus</taxon>
    </lineage>
</organism>
<reference evidence="9 10" key="1">
    <citation type="journal article" date="2024" name="Commun. Biol.">
        <title>Comparative genomic analysis of thermophilic fungi reveals convergent evolutionary adaptations and gene losses.</title>
        <authorList>
            <person name="Steindorff A.S."/>
            <person name="Aguilar-Pontes M.V."/>
            <person name="Robinson A.J."/>
            <person name="Andreopoulos B."/>
            <person name="LaButti K."/>
            <person name="Kuo A."/>
            <person name="Mondo S."/>
            <person name="Riley R."/>
            <person name="Otillar R."/>
            <person name="Haridas S."/>
            <person name="Lipzen A."/>
            <person name="Grimwood J."/>
            <person name="Schmutz J."/>
            <person name="Clum A."/>
            <person name="Reid I.D."/>
            <person name="Moisan M.C."/>
            <person name="Butler G."/>
            <person name="Nguyen T.T.M."/>
            <person name="Dewar K."/>
            <person name="Conant G."/>
            <person name="Drula E."/>
            <person name="Henrissat B."/>
            <person name="Hansel C."/>
            <person name="Singer S."/>
            <person name="Hutchinson M.I."/>
            <person name="de Vries R.P."/>
            <person name="Natvig D.O."/>
            <person name="Powell A.J."/>
            <person name="Tsang A."/>
            <person name="Grigoriev I.V."/>
        </authorList>
    </citation>
    <scope>NUCLEOTIDE SEQUENCE [LARGE SCALE GENOMIC DNA]</scope>
    <source>
        <strain evidence="9 10">CBS 620.91</strain>
    </source>
</reference>
<proteinExistence type="inferred from homology"/>
<dbReference type="PANTHER" id="PTHR33048">
    <property type="entry name" value="PTH11-LIKE INTEGRAL MEMBRANE PROTEIN (AFU_ORTHOLOGUE AFUA_5G11245)"/>
    <property type="match status" value="1"/>
</dbReference>
<accession>A0ABR3VKM1</accession>
<evidence type="ECO:0000256" key="7">
    <source>
        <dbReference type="SAM" id="Phobius"/>
    </source>
</evidence>
<dbReference type="Pfam" id="PF20684">
    <property type="entry name" value="Fung_rhodopsin"/>
    <property type="match status" value="1"/>
</dbReference>
<protein>
    <recommendedName>
        <fullName evidence="8">Rhodopsin domain-containing protein</fullName>
    </recommendedName>
</protein>
<evidence type="ECO:0000256" key="1">
    <source>
        <dbReference type="ARBA" id="ARBA00004141"/>
    </source>
</evidence>
<evidence type="ECO:0000256" key="6">
    <source>
        <dbReference type="SAM" id="MobiDB-lite"/>
    </source>
</evidence>
<comment type="subcellular location">
    <subcellularLocation>
        <location evidence="1">Membrane</location>
        <topology evidence="1">Multi-pass membrane protein</topology>
    </subcellularLocation>
</comment>
<dbReference type="InterPro" id="IPR049326">
    <property type="entry name" value="Rhodopsin_dom_fungi"/>
</dbReference>
<keyword evidence="10" id="KW-1185">Reference proteome</keyword>
<dbReference type="PANTHER" id="PTHR33048:SF155">
    <property type="entry name" value="INTEGRAL MEMBRANE PROTEIN"/>
    <property type="match status" value="1"/>
</dbReference>
<comment type="caution">
    <text evidence="9">The sequence shown here is derived from an EMBL/GenBank/DDBJ whole genome shotgun (WGS) entry which is preliminary data.</text>
</comment>
<evidence type="ECO:0000256" key="2">
    <source>
        <dbReference type="ARBA" id="ARBA00022692"/>
    </source>
</evidence>
<evidence type="ECO:0000313" key="10">
    <source>
        <dbReference type="Proteomes" id="UP001583172"/>
    </source>
</evidence>
<feature type="domain" description="Rhodopsin" evidence="8">
    <location>
        <begin position="35"/>
        <end position="266"/>
    </location>
</feature>
<keyword evidence="4 7" id="KW-0472">Membrane</keyword>
<evidence type="ECO:0000256" key="3">
    <source>
        <dbReference type="ARBA" id="ARBA00022989"/>
    </source>
</evidence>
<dbReference type="InterPro" id="IPR052337">
    <property type="entry name" value="SAT4-like"/>
</dbReference>
<keyword evidence="3 7" id="KW-1133">Transmembrane helix</keyword>
<feature type="transmembrane region" description="Helical" evidence="7">
    <location>
        <begin position="128"/>
        <end position="149"/>
    </location>
</feature>
<evidence type="ECO:0000259" key="8">
    <source>
        <dbReference type="Pfam" id="PF20684"/>
    </source>
</evidence>
<feature type="compositionally biased region" description="Polar residues" evidence="6">
    <location>
        <begin position="267"/>
        <end position="279"/>
    </location>
</feature>
<feature type="transmembrane region" description="Helical" evidence="7">
    <location>
        <begin position="51"/>
        <end position="75"/>
    </location>
</feature>
<dbReference type="Proteomes" id="UP001583172">
    <property type="component" value="Unassembled WGS sequence"/>
</dbReference>
<feature type="transmembrane region" description="Helical" evidence="7">
    <location>
        <begin position="12"/>
        <end position="30"/>
    </location>
</feature>
<comment type="similarity">
    <text evidence="5">Belongs to the SAT4 family.</text>
</comment>
<dbReference type="EMBL" id="JAZGSY010000046">
    <property type="protein sequence ID" value="KAL1842330.1"/>
    <property type="molecule type" value="Genomic_DNA"/>
</dbReference>
<evidence type="ECO:0000256" key="4">
    <source>
        <dbReference type="ARBA" id="ARBA00023136"/>
    </source>
</evidence>
<feature type="region of interest" description="Disordered" evidence="6">
    <location>
        <begin position="267"/>
        <end position="307"/>
    </location>
</feature>
<evidence type="ECO:0000256" key="5">
    <source>
        <dbReference type="ARBA" id="ARBA00038359"/>
    </source>
</evidence>
<name>A0ABR3VKM1_HUMIN</name>
<sequence>MGLWDVEDYGTVANRACWAMFAVTAVAVGLRTFSRSYYRRSTGAGLGWDDYITLFCVLVFLVTCILITIGSGYGLGRHMNTLEPAQITLALKYNAIISSVLIWTFSLPKFAIISTLHRILNPGIKTTIAFWALGISSQACILATSVWWFKQCDPVEYGWDRSIEGGWCAPVSVMANLGYFTSAYSAFLDLFFSLYPIPFIMRLNMPLKGRIAVSAAMGLSSSACFLSIYKLAIFGEIFEILAVDPTYPVPYLDILGIAEGKFTTVSNSSHQMSNGTPHGSISHRRRSRMGFGGSASGGNTTLSSGDWDKVKGHKLDSDAEGASLQLRPSFDNIPLVTSSKVNNSAVSNSNVDLESGGLAIHKTMEVSVSSQRFSVEVKR</sequence>
<feature type="transmembrane region" description="Helical" evidence="7">
    <location>
        <begin position="95"/>
        <end position="116"/>
    </location>
</feature>
<keyword evidence="2 7" id="KW-0812">Transmembrane</keyword>
<evidence type="ECO:0000313" key="9">
    <source>
        <dbReference type="EMBL" id="KAL1842330.1"/>
    </source>
</evidence>
<feature type="transmembrane region" description="Helical" evidence="7">
    <location>
        <begin position="177"/>
        <end position="197"/>
    </location>
</feature>
<gene>
    <name evidence="9" type="ORF">VTJ49DRAFT_5498</name>
</gene>